<dbReference type="EMBL" id="GBRH01208237">
    <property type="protein sequence ID" value="JAD89658.1"/>
    <property type="molecule type" value="Transcribed_RNA"/>
</dbReference>
<dbReference type="GO" id="GO:0043047">
    <property type="term" value="F:single-stranded telomeric DNA binding"/>
    <property type="evidence" value="ECO:0007669"/>
    <property type="project" value="TreeGrafter"/>
</dbReference>
<dbReference type="GO" id="GO:0000794">
    <property type="term" value="C:condensed nuclear chromosome"/>
    <property type="evidence" value="ECO:0007669"/>
    <property type="project" value="TreeGrafter"/>
</dbReference>
<dbReference type="GO" id="GO:0000722">
    <property type="term" value="P:telomere maintenance via recombination"/>
    <property type="evidence" value="ECO:0007669"/>
    <property type="project" value="TreeGrafter"/>
</dbReference>
<organism evidence="3">
    <name type="scientific">Arundo donax</name>
    <name type="common">Giant reed</name>
    <name type="synonym">Donax arundinaceus</name>
    <dbReference type="NCBI Taxonomy" id="35708"/>
    <lineage>
        <taxon>Eukaryota</taxon>
        <taxon>Viridiplantae</taxon>
        <taxon>Streptophyta</taxon>
        <taxon>Embryophyta</taxon>
        <taxon>Tracheophyta</taxon>
        <taxon>Spermatophyta</taxon>
        <taxon>Magnoliopsida</taxon>
        <taxon>Liliopsida</taxon>
        <taxon>Poales</taxon>
        <taxon>Poaceae</taxon>
        <taxon>PACMAD clade</taxon>
        <taxon>Arundinoideae</taxon>
        <taxon>Arundineae</taxon>
        <taxon>Arundo</taxon>
    </lineage>
</organism>
<dbReference type="PANTHER" id="PTHR18867">
    <property type="entry name" value="RAD50"/>
    <property type="match status" value="1"/>
</dbReference>
<feature type="compositionally biased region" description="Basic and acidic residues" evidence="2">
    <location>
        <begin position="160"/>
        <end position="176"/>
    </location>
</feature>
<proteinExistence type="predicted"/>
<dbReference type="GO" id="GO:0003691">
    <property type="term" value="F:double-stranded telomeric DNA binding"/>
    <property type="evidence" value="ECO:0007669"/>
    <property type="project" value="TreeGrafter"/>
</dbReference>
<sequence>MLATLKLMARYGLRLNPCQVFQGAQKLKKMNLTPQKWSFQNLIYPHLDERERHMQIEVERKTLALGERDYDSIINQKRTEIFGLDQKIKALQREKDSINRDADDRVKLGLKKDALESSKEKLKEIMNEHEDKIRSVLRGRLPPEKDVKKEINQAFRPVDKEYNDLKTKSQEAEQELKLAQSKVHSAREHL</sequence>
<name>A0A0A9DSK8_ARUDO</name>
<dbReference type="AlphaFoldDB" id="A0A0A9DSK8"/>
<accession>A0A0A9DSK8</accession>
<protein>
    <submittedName>
        <fullName evidence="3">RAD50</fullName>
    </submittedName>
</protein>
<dbReference type="PANTHER" id="PTHR18867:SF12">
    <property type="entry name" value="DNA REPAIR PROTEIN RAD50"/>
    <property type="match status" value="1"/>
</dbReference>
<dbReference type="GO" id="GO:0051880">
    <property type="term" value="F:G-quadruplex DNA binding"/>
    <property type="evidence" value="ECO:0007669"/>
    <property type="project" value="TreeGrafter"/>
</dbReference>
<dbReference type="GO" id="GO:0030870">
    <property type="term" value="C:Mre11 complex"/>
    <property type="evidence" value="ECO:0007669"/>
    <property type="project" value="TreeGrafter"/>
</dbReference>
<feature type="coiled-coil region" evidence="1">
    <location>
        <begin position="74"/>
        <end position="135"/>
    </location>
</feature>
<reference evidence="3" key="2">
    <citation type="journal article" date="2015" name="Data Brief">
        <title>Shoot transcriptome of the giant reed, Arundo donax.</title>
        <authorList>
            <person name="Barrero R.A."/>
            <person name="Guerrero F.D."/>
            <person name="Moolhuijzen P."/>
            <person name="Goolsby J.A."/>
            <person name="Tidwell J."/>
            <person name="Bellgard S.E."/>
            <person name="Bellgard M.I."/>
        </authorList>
    </citation>
    <scope>NUCLEOTIDE SEQUENCE</scope>
    <source>
        <tissue evidence="3">Shoot tissue taken approximately 20 cm above the soil surface</tissue>
    </source>
</reference>
<dbReference type="GO" id="GO:0070192">
    <property type="term" value="P:chromosome organization involved in meiotic cell cycle"/>
    <property type="evidence" value="ECO:0007669"/>
    <property type="project" value="TreeGrafter"/>
</dbReference>
<evidence type="ECO:0000256" key="1">
    <source>
        <dbReference type="SAM" id="Coils"/>
    </source>
</evidence>
<evidence type="ECO:0000256" key="2">
    <source>
        <dbReference type="SAM" id="MobiDB-lite"/>
    </source>
</evidence>
<feature type="region of interest" description="Disordered" evidence="2">
    <location>
        <begin position="160"/>
        <end position="190"/>
    </location>
</feature>
<keyword evidence="1" id="KW-0175">Coiled coil</keyword>
<reference evidence="3" key="1">
    <citation type="submission" date="2014-09" db="EMBL/GenBank/DDBJ databases">
        <authorList>
            <person name="Magalhaes I.L.F."/>
            <person name="Oliveira U."/>
            <person name="Santos F.R."/>
            <person name="Vidigal T.H.D.A."/>
            <person name="Brescovit A.D."/>
            <person name="Santos A.J."/>
        </authorList>
    </citation>
    <scope>NUCLEOTIDE SEQUENCE</scope>
    <source>
        <tissue evidence="3">Shoot tissue taken approximately 20 cm above the soil surface</tissue>
    </source>
</reference>
<dbReference type="GO" id="GO:0007004">
    <property type="term" value="P:telomere maintenance via telomerase"/>
    <property type="evidence" value="ECO:0007669"/>
    <property type="project" value="TreeGrafter"/>
</dbReference>
<dbReference type="GO" id="GO:0006302">
    <property type="term" value="P:double-strand break repair"/>
    <property type="evidence" value="ECO:0007669"/>
    <property type="project" value="TreeGrafter"/>
</dbReference>
<evidence type="ECO:0000313" key="3">
    <source>
        <dbReference type="EMBL" id="JAD89658.1"/>
    </source>
</evidence>